<dbReference type="AlphaFoldDB" id="A0A4R6YRU5"/>
<dbReference type="EMBL" id="SNZH01000012">
    <property type="protein sequence ID" value="TDR40816.1"/>
    <property type="molecule type" value="Genomic_DNA"/>
</dbReference>
<dbReference type="OrthoDB" id="5724405at2"/>
<feature type="compositionally biased region" description="Acidic residues" evidence="1">
    <location>
        <begin position="562"/>
        <end position="573"/>
    </location>
</feature>
<dbReference type="RefSeq" id="WP_133820181.1">
    <property type="nucleotide sequence ID" value="NZ_SNZH01000012.1"/>
</dbReference>
<reference evidence="2 3" key="1">
    <citation type="submission" date="2019-03" db="EMBL/GenBank/DDBJ databases">
        <title>Genomic Encyclopedia of Type Strains, Phase IV (KMG-IV): sequencing the most valuable type-strain genomes for metagenomic binning, comparative biology and taxonomic classification.</title>
        <authorList>
            <person name="Goeker M."/>
        </authorList>
    </citation>
    <scope>NUCLEOTIDE SEQUENCE [LARGE SCALE GENOMIC DNA]</scope>
    <source>
        <strain evidence="2 3">DSM 21667</strain>
    </source>
</reference>
<evidence type="ECO:0000256" key="1">
    <source>
        <dbReference type="SAM" id="MobiDB-lite"/>
    </source>
</evidence>
<sequence length="582" mass="63560">MNDWLNRLARGWPERHPPLRDDFATDAKAVRNWLNHLPLANPAATARQLLDALMVMNRMRIDAQQRLDALELLRGPMLQVVGGVDRQILLESFPLPPAKLQQARMAQDFEREIALGYTQSLYDFCAPAGKVPFLKSKAVATAAVRALQHGGSLLAKAYSLYHTPPPGVWLRLHDIFLATLALRLDDKAVVDPTLGGAELSARHAYAHALLLALSNPYRYTQREMGDVFALTRALAPFCRISQGRGASAGFAVLTDVDQGVGYVPEERQAAAEGLLSFDPHPVQDTVEGHVRLLPSGADLLSFRLKGGPAVQARRLVVERLMRSWGGSAERGHARLPAGHQLDSVIGLHALHHMLAGGEDFDTFLRRVRGQAISLSERDSIAGWASQSSEVRPAVQSARVLDQSLGGYRLVWDQADLARAKVGELVGLAPSAADDDDETQDWMVGVIRWIRIDDADSVDAGIELLARRAQPVGVASFDPGSQVRAAMRGVLLMDQDNGHAMTVLAPHLFDRHAHELELTRPADPLDWEARASVARLGDVTVVDASNSYQRVLIGRAPTAVELEESQAVNEDEELDQRADGTTG</sequence>
<organism evidence="2 3">
    <name type="scientific">Tahibacter aquaticus</name>
    <dbReference type="NCBI Taxonomy" id="520092"/>
    <lineage>
        <taxon>Bacteria</taxon>
        <taxon>Pseudomonadati</taxon>
        <taxon>Pseudomonadota</taxon>
        <taxon>Gammaproteobacteria</taxon>
        <taxon>Lysobacterales</taxon>
        <taxon>Rhodanobacteraceae</taxon>
        <taxon>Tahibacter</taxon>
    </lineage>
</organism>
<comment type="caution">
    <text evidence="2">The sequence shown here is derived from an EMBL/GenBank/DDBJ whole genome shotgun (WGS) entry which is preliminary data.</text>
</comment>
<evidence type="ECO:0000313" key="3">
    <source>
        <dbReference type="Proteomes" id="UP000295293"/>
    </source>
</evidence>
<feature type="region of interest" description="Disordered" evidence="1">
    <location>
        <begin position="562"/>
        <end position="582"/>
    </location>
</feature>
<proteinExistence type="predicted"/>
<keyword evidence="3" id="KW-1185">Reference proteome</keyword>
<dbReference type="Proteomes" id="UP000295293">
    <property type="component" value="Unassembled WGS sequence"/>
</dbReference>
<gene>
    <name evidence="2" type="ORF">DFR29_112130</name>
</gene>
<evidence type="ECO:0000313" key="2">
    <source>
        <dbReference type="EMBL" id="TDR40816.1"/>
    </source>
</evidence>
<accession>A0A4R6YRU5</accession>
<protein>
    <submittedName>
        <fullName evidence="2">Uncharacterized protein</fullName>
    </submittedName>
</protein>
<name>A0A4R6YRU5_9GAMM</name>